<organism evidence="5 6">
    <name type="scientific">Agromyces protaetiae</name>
    <dbReference type="NCBI Taxonomy" id="2509455"/>
    <lineage>
        <taxon>Bacteria</taxon>
        <taxon>Bacillati</taxon>
        <taxon>Actinomycetota</taxon>
        <taxon>Actinomycetes</taxon>
        <taxon>Micrococcales</taxon>
        <taxon>Microbacteriaceae</taxon>
        <taxon>Agromyces</taxon>
    </lineage>
</organism>
<name>A0A4P6FAA7_9MICO</name>
<dbReference type="GO" id="GO:0005507">
    <property type="term" value="F:copper ion binding"/>
    <property type="evidence" value="ECO:0007669"/>
    <property type="project" value="InterPro"/>
</dbReference>
<dbReference type="Proteomes" id="UP000291259">
    <property type="component" value="Chromosome"/>
</dbReference>
<dbReference type="EMBL" id="CP035491">
    <property type="protein sequence ID" value="QAY72892.1"/>
    <property type="molecule type" value="Genomic_DNA"/>
</dbReference>
<evidence type="ECO:0000256" key="2">
    <source>
        <dbReference type="ARBA" id="ARBA00023008"/>
    </source>
</evidence>
<accession>A0A4P6FAA7</accession>
<evidence type="ECO:0000256" key="3">
    <source>
        <dbReference type="SAM" id="MobiDB-lite"/>
    </source>
</evidence>
<keyword evidence="2" id="KW-0186">Copper</keyword>
<dbReference type="OrthoDB" id="5242236at2"/>
<evidence type="ECO:0000313" key="5">
    <source>
        <dbReference type="EMBL" id="QAY72892.1"/>
    </source>
</evidence>
<dbReference type="InterPro" id="IPR014756">
    <property type="entry name" value="Ig_E-set"/>
</dbReference>
<dbReference type="AlphaFoldDB" id="A0A4P6FAA7"/>
<dbReference type="KEGG" id="agf:ET445_05590"/>
<evidence type="ECO:0000256" key="1">
    <source>
        <dbReference type="ARBA" id="ARBA00022729"/>
    </source>
</evidence>
<proteinExistence type="predicted"/>
<keyword evidence="1" id="KW-0732">Signal</keyword>
<feature type="domain" description="CopC" evidence="4">
    <location>
        <begin position="39"/>
        <end position="89"/>
    </location>
</feature>
<gene>
    <name evidence="5" type="ORF">ET445_05590</name>
</gene>
<feature type="region of interest" description="Disordered" evidence="3">
    <location>
        <begin position="97"/>
        <end position="170"/>
    </location>
</feature>
<dbReference type="InterPro" id="IPR007348">
    <property type="entry name" value="CopC_dom"/>
</dbReference>
<feature type="compositionally biased region" description="Polar residues" evidence="3">
    <location>
        <begin position="142"/>
        <end position="151"/>
    </location>
</feature>
<evidence type="ECO:0000259" key="4">
    <source>
        <dbReference type="Pfam" id="PF04234"/>
    </source>
</evidence>
<dbReference type="GO" id="GO:0046688">
    <property type="term" value="P:response to copper ion"/>
    <property type="evidence" value="ECO:0007669"/>
    <property type="project" value="InterPro"/>
</dbReference>
<keyword evidence="6" id="KW-1185">Reference proteome</keyword>
<evidence type="ECO:0000313" key="6">
    <source>
        <dbReference type="Proteomes" id="UP000291259"/>
    </source>
</evidence>
<reference evidence="5 6" key="1">
    <citation type="submission" date="2019-01" db="EMBL/GenBank/DDBJ databases">
        <title>Genome sequencing of strain FW100M-8.</title>
        <authorList>
            <person name="Heo J."/>
            <person name="Kim S.-J."/>
            <person name="Kim J.-S."/>
            <person name="Hong S.-B."/>
            <person name="Kwon S.-W."/>
        </authorList>
    </citation>
    <scope>NUCLEOTIDE SEQUENCE [LARGE SCALE GENOMIC DNA]</scope>
    <source>
        <strain evidence="5 6">FW100M-8</strain>
    </source>
</reference>
<sequence length="170" mass="17936">MTASVRTMPARRPYVLLAFFGLVVTAFLALTGAQPASAHDSLLASTPADGEVFDAAPAAIELTFSDDVIEVGSVIELVDHHGEQVEIGETVVLGPRSRRRCPQTCRATTRRGGRSSRATATPSRARSTSASAPTRPACGPSSPRTTTQTPATRHPMRPATRPSWATSPTT</sequence>
<dbReference type="GO" id="GO:0042597">
    <property type="term" value="C:periplasmic space"/>
    <property type="evidence" value="ECO:0007669"/>
    <property type="project" value="InterPro"/>
</dbReference>
<dbReference type="SUPFAM" id="SSF81296">
    <property type="entry name" value="E set domains"/>
    <property type="match status" value="1"/>
</dbReference>
<dbReference type="InterPro" id="IPR014755">
    <property type="entry name" value="Cu-Rt/internalin_Ig-like"/>
</dbReference>
<protein>
    <recommendedName>
        <fullName evidence="4">CopC domain-containing protein</fullName>
    </recommendedName>
</protein>
<dbReference type="Pfam" id="PF04234">
    <property type="entry name" value="CopC"/>
    <property type="match status" value="1"/>
</dbReference>
<dbReference type="Gene3D" id="2.60.40.1220">
    <property type="match status" value="1"/>
</dbReference>
<feature type="compositionally biased region" description="Low complexity" evidence="3">
    <location>
        <begin position="115"/>
        <end position="137"/>
    </location>
</feature>